<evidence type="ECO:0000256" key="3">
    <source>
        <dbReference type="ARBA" id="ARBA00022475"/>
    </source>
</evidence>
<feature type="domain" description="Prepilin peptidase A24 N-terminal" evidence="9">
    <location>
        <begin position="11"/>
        <end position="94"/>
    </location>
</feature>
<gene>
    <name evidence="10" type="ORF">ACFOZ1_00500</name>
</gene>
<dbReference type="InterPro" id="IPR000045">
    <property type="entry name" value="Prepilin_IV_endopep_pep"/>
</dbReference>
<keyword evidence="10" id="KW-0378">Hydrolase</keyword>
<proteinExistence type="inferred from homology"/>
<dbReference type="RefSeq" id="WP_390194741.1">
    <property type="nucleotide sequence ID" value="NZ_JBHSDV010000001.1"/>
</dbReference>
<protein>
    <submittedName>
        <fullName evidence="10">Prepilin peptidase</fullName>
        <ecNumber evidence="10">3.4.23.-</ecNumber>
    </submittedName>
</protein>
<dbReference type="Pfam" id="PF06750">
    <property type="entry name" value="A24_N_bact"/>
    <property type="match status" value="1"/>
</dbReference>
<evidence type="ECO:0000256" key="7">
    <source>
        <dbReference type="SAM" id="Phobius"/>
    </source>
</evidence>
<keyword evidence="5 7" id="KW-1133">Transmembrane helix</keyword>
<feature type="transmembrane region" description="Helical" evidence="7">
    <location>
        <begin position="7"/>
        <end position="27"/>
    </location>
</feature>
<evidence type="ECO:0000256" key="2">
    <source>
        <dbReference type="ARBA" id="ARBA00005801"/>
    </source>
</evidence>
<feature type="transmembrane region" description="Helical" evidence="7">
    <location>
        <begin position="147"/>
        <end position="167"/>
    </location>
</feature>
<dbReference type="Proteomes" id="UP001595880">
    <property type="component" value="Unassembled WGS sequence"/>
</dbReference>
<dbReference type="Pfam" id="PF01478">
    <property type="entry name" value="Peptidase_A24"/>
    <property type="match status" value="1"/>
</dbReference>
<evidence type="ECO:0000256" key="5">
    <source>
        <dbReference type="ARBA" id="ARBA00022989"/>
    </source>
</evidence>
<evidence type="ECO:0000259" key="9">
    <source>
        <dbReference type="Pfam" id="PF06750"/>
    </source>
</evidence>
<accession>A0ABV8VSL5</accession>
<keyword evidence="3" id="KW-1003">Cell membrane</keyword>
<sequence>MELYYQIIFFIFGSVFGSFFNVVGIRVPESKLFASNRSQCPKCGKQLHWYELVPIVSYVIQLGRCKGCRTKISPIYPSIELFTAILFSLSYTHFGWSIELIIALLLVSLSSILIVTDLRYMLIPNKILLFFLPFFIVLRILSPLDPWWSSLIGAIIGFVLISLIILVSKGGMGGGDLKLFVLVGFIVGYEQLLLVFLLSTLLGTLFSGVLLLTKKVNRKSAIPFGPYICIATLITYFYGTDIINWYITSFF</sequence>
<dbReference type="Gene3D" id="1.20.120.1220">
    <property type="match status" value="1"/>
</dbReference>
<feature type="transmembrane region" description="Helical" evidence="7">
    <location>
        <begin position="179"/>
        <end position="212"/>
    </location>
</feature>
<dbReference type="InterPro" id="IPR050882">
    <property type="entry name" value="Prepilin_peptidase/N-MTase"/>
</dbReference>
<comment type="caution">
    <text evidence="10">The sequence shown here is derived from an EMBL/GenBank/DDBJ whole genome shotgun (WGS) entry which is preliminary data.</text>
</comment>
<evidence type="ECO:0000313" key="11">
    <source>
        <dbReference type="Proteomes" id="UP001595880"/>
    </source>
</evidence>
<dbReference type="EC" id="3.4.23.-" evidence="10"/>
<dbReference type="InterPro" id="IPR010627">
    <property type="entry name" value="Prepilin_pept_A24_N"/>
</dbReference>
<feature type="transmembrane region" description="Helical" evidence="7">
    <location>
        <begin position="100"/>
        <end position="116"/>
    </location>
</feature>
<dbReference type="PANTHER" id="PTHR30487:SF0">
    <property type="entry name" value="PREPILIN LEADER PEPTIDASE_N-METHYLTRANSFERASE-RELATED"/>
    <property type="match status" value="1"/>
</dbReference>
<keyword evidence="6 7" id="KW-0472">Membrane</keyword>
<reference evidence="11" key="1">
    <citation type="journal article" date="2019" name="Int. J. Syst. Evol. Microbiol.">
        <title>The Global Catalogue of Microorganisms (GCM) 10K type strain sequencing project: providing services to taxonomists for standard genome sequencing and annotation.</title>
        <authorList>
            <consortium name="The Broad Institute Genomics Platform"/>
            <consortium name="The Broad Institute Genome Sequencing Center for Infectious Disease"/>
            <person name="Wu L."/>
            <person name="Ma J."/>
        </authorList>
    </citation>
    <scope>NUCLEOTIDE SEQUENCE [LARGE SCALE GENOMIC DNA]</scope>
    <source>
        <strain evidence="11">KACC 14058</strain>
    </source>
</reference>
<evidence type="ECO:0000313" key="10">
    <source>
        <dbReference type="EMBL" id="MFC4386275.1"/>
    </source>
</evidence>
<comment type="similarity">
    <text evidence="2">Belongs to the peptidase A24 family.</text>
</comment>
<dbReference type="GO" id="GO:0016787">
    <property type="term" value="F:hydrolase activity"/>
    <property type="evidence" value="ECO:0007669"/>
    <property type="project" value="UniProtKB-KW"/>
</dbReference>
<keyword evidence="11" id="KW-1185">Reference proteome</keyword>
<dbReference type="EMBL" id="JBHSDV010000001">
    <property type="protein sequence ID" value="MFC4386275.1"/>
    <property type="molecule type" value="Genomic_DNA"/>
</dbReference>
<evidence type="ECO:0000256" key="4">
    <source>
        <dbReference type="ARBA" id="ARBA00022692"/>
    </source>
</evidence>
<feature type="transmembrane region" description="Helical" evidence="7">
    <location>
        <begin position="123"/>
        <end position="141"/>
    </location>
</feature>
<comment type="subcellular location">
    <subcellularLocation>
        <location evidence="1">Cell membrane</location>
        <topology evidence="1">Multi-pass membrane protein</topology>
    </subcellularLocation>
</comment>
<evidence type="ECO:0000256" key="1">
    <source>
        <dbReference type="ARBA" id="ARBA00004651"/>
    </source>
</evidence>
<evidence type="ECO:0000256" key="6">
    <source>
        <dbReference type="ARBA" id="ARBA00023136"/>
    </source>
</evidence>
<feature type="domain" description="Prepilin type IV endopeptidase peptidase" evidence="8">
    <location>
        <begin position="104"/>
        <end position="207"/>
    </location>
</feature>
<dbReference type="PANTHER" id="PTHR30487">
    <property type="entry name" value="TYPE 4 PREPILIN-LIKE PROTEINS LEADER PEPTIDE-PROCESSING ENZYME"/>
    <property type="match status" value="1"/>
</dbReference>
<keyword evidence="4 7" id="KW-0812">Transmembrane</keyword>
<name>A0ABV8VSL5_9BACI</name>
<feature type="transmembrane region" description="Helical" evidence="7">
    <location>
        <begin position="224"/>
        <end position="247"/>
    </location>
</feature>
<evidence type="ECO:0000259" key="8">
    <source>
        <dbReference type="Pfam" id="PF01478"/>
    </source>
</evidence>
<organism evidence="10 11">
    <name type="scientific">Gracilibacillus marinus</name>
    <dbReference type="NCBI Taxonomy" id="630535"/>
    <lineage>
        <taxon>Bacteria</taxon>
        <taxon>Bacillati</taxon>
        <taxon>Bacillota</taxon>
        <taxon>Bacilli</taxon>
        <taxon>Bacillales</taxon>
        <taxon>Bacillaceae</taxon>
        <taxon>Gracilibacillus</taxon>
    </lineage>
</organism>